<evidence type="ECO:0000313" key="3">
    <source>
        <dbReference type="EMBL" id="WPK27432.1"/>
    </source>
</evidence>
<keyword evidence="4" id="KW-1185">Reference proteome</keyword>
<keyword evidence="2" id="KW-0677">Repeat</keyword>
<dbReference type="AlphaFoldDB" id="A0AAX4HH97"/>
<dbReference type="RefSeq" id="XP_062879810.1">
    <property type="nucleotide sequence ID" value="XM_063023740.1"/>
</dbReference>
<reference evidence="3 4" key="1">
    <citation type="submission" date="2023-10" db="EMBL/GenBank/DDBJ databases">
        <title>Draft Genome Sequence of Candida saopaulonensis from a very Premature Infant with Sepsis.</title>
        <authorList>
            <person name="Ning Y."/>
            <person name="Dai R."/>
            <person name="Xiao M."/>
            <person name="Xu Y."/>
            <person name="Yan Q."/>
            <person name="Zhang L."/>
        </authorList>
    </citation>
    <scope>NUCLEOTIDE SEQUENCE [LARGE SCALE GENOMIC DNA]</scope>
    <source>
        <strain evidence="3 4">19XY460</strain>
    </source>
</reference>
<gene>
    <name evidence="3" type="ORF">PUMCH_004819</name>
</gene>
<sequence length="180" mass="19900">MAQVWNIQDTSSPILLCKLDHTLAVKGIAFCPWAPNLLATGGGSNDRHLRFWHTGTGTLLHETNTGKQITSITWSVSRRELVLTFGFDEESPGTIVAVYGYPRMDVRARAQAKDRRALSAEVSPDQTKIAVATSDGTVRLYQLWEPRRNALRATFSGTGPFSSPIINMIEGLESHNGYIR</sequence>
<dbReference type="GO" id="GO:0010997">
    <property type="term" value="F:anaphase-promoting complex binding"/>
    <property type="evidence" value="ECO:0007669"/>
    <property type="project" value="InterPro"/>
</dbReference>
<keyword evidence="1" id="KW-0853">WD repeat</keyword>
<organism evidence="3 4">
    <name type="scientific">Australozyma saopauloensis</name>
    <dbReference type="NCBI Taxonomy" id="291208"/>
    <lineage>
        <taxon>Eukaryota</taxon>
        <taxon>Fungi</taxon>
        <taxon>Dikarya</taxon>
        <taxon>Ascomycota</taxon>
        <taxon>Saccharomycotina</taxon>
        <taxon>Pichiomycetes</taxon>
        <taxon>Metschnikowiaceae</taxon>
        <taxon>Australozyma</taxon>
    </lineage>
</organism>
<dbReference type="GeneID" id="88175879"/>
<dbReference type="InterPro" id="IPR001680">
    <property type="entry name" value="WD40_rpt"/>
</dbReference>
<dbReference type="GO" id="GO:0031145">
    <property type="term" value="P:anaphase-promoting complex-dependent catabolic process"/>
    <property type="evidence" value="ECO:0007669"/>
    <property type="project" value="TreeGrafter"/>
</dbReference>
<dbReference type="GO" id="GO:1990757">
    <property type="term" value="F:ubiquitin ligase activator activity"/>
    <property type="evidence" value="ECO:0007669"/>
    <property type="project" value="TreeGrafter"/>
</dbReference>
<dbReference type="GO" id="GO:0005680">
    <property type="term" value="C:anaphase-promoting complex"/>
    <property type="evidence" value="ECO:0007669"/>
    <property type="project" value="TreeGrafter"/>
</dbReference>
<evidence type="ECO:0000256" key="2">
    <source>
        <dbReference type="ARBA" id="ARBA00022737"/>
    </source>
</evidence>
<evidence type="ECO:0000313" key="4">
    <source>
        <dbReference type="Proteomes" id="UP001338582"/>
    </source>
</evidence>
<dbReference type="Proteomes" id="UP001338582">
    <property type="component" value="Chromosome 6"/>
</dbReference>
<dbReference type="KEGG" id="asau:88175879"/>
<dbReference type="InterPro" id="IPR036322">
    <property type="entry name" value="WD40_repeat_dom_sf"/>
</dbReference>
<dbReference type="Gene3D" id="2.130.10.10">
    <property type="entry name" value="YVTN repeat-like/Quinoprotein amine dehydrogenase"/>
    <property type="match status" value="1"/>
</dbReference>
<dbReference type="EMBL" id="CP138899">
    <property type="protein sequence ID" value="WPK27432.1"/>
    <property type="molecule type" value="Genomic_DNA"/>
</dbReference>
<dbReference type="PANTHER" id="PTHR19918">
    <property type="entry name" value="CELL DIVISION CYCLE 20 CDC20 FIZZY -RELATED"/>
    <property type="match status" value="1"/>
</dbReference>
<protein>
    <recommendedName>
        <fullName evidence="5">Anaphase-promoting complex subunit 4 WD40 domain-containing protein</fullName>
    </recommendedName>
</protein>
<evidence type="ECO:0000256" key="1">
    <source>
        <dbReference type="ARBA" id="ARBA00022574"/>
    </source>
</evidence>
<name>A0AAX4HH97_9ASCO</name>
<dbReference type="InterPro" id="IPR015943">
    <property type="entry name" value="WD40/YVTN_repeat-like_dom_sf"/>
</dbReference>
<dbReference type="SUPFAM" id="SSF50978">
    <property type="entry name" value="WD40 repeat-like"/>
    <property type="match status" value="1"/>
</dbReference>
<dbReference type="InterPro" id="IPR033010">
    <property type="entry name" value="Cdc20/Fizzy"/>
</dbReference>
<evidence type="ECO:0008006" key="5">
    <source>
        <dbReference type="Google" id="ProtNLM"/>
    </source>
</evidence>
<accession>A0AAX4HH97</accession>
<dbReference type="SMART" id="SM00320">
    <property type="entry name" value="WD40"/>
    <property type="match status" value="2"/>
</dbReference>
<dbReference type="PANTHER" id="PTHR19918:SF5">
    <property type="entry name" value="MEIOSIS-SPECIFIC APC_C ACTIVATOR PROTEIN AMA1"/>
    <property type="match status" value="1"/>
</dbReference>
<dbReference type="GO" id="GO:1905786">
    <property type="term" value="P:positive regulation of anaphase-promoting complex-dependent catabolic process"/>
    <property type="evidence" value="ECO:0007669"/>
    <property type="project" value="TreeGrafter"/>
</dbReference>
<dbReference type="Pfam" id="PF00400">
    <property type="entry name" value="WD40"/>
    <property type="match status" value="2"/>
</dbReference>
<proteinExistence type="predicted"/>